<dbReference type="SUPFAM" id="SSF56112">
    <property type="entry name" value="Protein kinase-like (PK-like)"/>
    <property type="match status" value="1"/>
</dbReference>
<comment type="catalytic activity">
    <reaction evidence="6">
        <text>L-seryl-[protein] + ATP = O-phospho-L-seryl-[protein] + ADP + H(+)</text>
        <dbReference type="Rhea" id="RHEA:17989"/>
        <dbReference type="Rhea" id="RHEA-COMP:9863"/>
        <dbReference type="Rhea" id="RHEA-COMP:11604"/>
        <dbReference type="ChEBI" id="CHEBI:15378"/>
        <dbReference type="ChEBI" id="CHEBI:29999"/>
        <dbReference type="ChEBI" id="CHEBI:30616"/>
        <dbReference type="ChEBI" id="CHEBI:83421"/>
        <dbReference type="ChEBI" id="CHEBI:456216"/>
        <dbReference type="EC" id="2.7.11.22"/>
    </reaction>
</comment>
<dbReference type="Pfam" id="PF00069">
    <property type="entry name" value="Pkinase"/>
    <property type="match status" value="1"/>
</dbReference>
<dbReference type="GO" id="GO:0005524">
    <property type="term" value="F:ATP binding"/>
    <property type="evidence" value="ECO:0007669"/>
    <property type="project" value="UniProtKB-KW"/>
</dbReference>
<evidence type="ECO:0000256" key="1">
    <source>
        <dbReference type="ARBA" id="ARBA00006485"/>
    </source>
</evidence>
<reference evidence="10 11" key="1">
    <citation type="submission" date="2015-07" db="EMBL/GenBank/DDBJ databases">
        <title>Comparative genomics of the Sigatoka disease complex on banana suggests a link between parallel evolutionary changes in Pseudocercospora fijiensis and Pseudocercospora eumusae and increased virulence on the banana host.</title>
        <authorList>
            <person name="Chang T.-C."/>
            <person name="Salvucci A."/>
            <person name="Crous P.W."/>
            <person name="Stergiopoulos I."/>
        </authorList>
    </citation>
    <scope>NUCLEOTIDE SEQUENCE [LARGE SCALE GENOMIC DNA]</scope>
    <source>
        <strain evidence="10 11">CBS 116634</strain>
    </source>
</reference>
<dbReference type="GO" id="GO:0005634">
    <property type="term" value="C:nucleus"/>
    <property type="evidence" value="ECO:0007669"/>
    <property type="project" value="TreeGrafter"/>
</dbReference>
<protein>
    <recommendedName>
        <fullName evidence="2">cyclin-dependent kinase</fullName>
        <ecNumber evidence="2">2.7.11.22</ecNumber>
    </recommendedName>
</protein>
<evidence type="ECO:0000259" key="9">
    <source>
        <dbReference type="PROSITE" id="PS50011"/>
    </source>
</evidence>
<evidence type="ECO:0000313" key="11">
    <source>
        <dbReference type="Proteomes" id="UP000073492"/>
    </source>
</evidence>
<evidence type="ECO:0000256" key="2">
    <source>
        <dbReference type="ARBA" id="ARBA00012425"/>
    </source>
</evidence>
<feature type="transmembrane region" description="Helical" evidence="8">
    <location>
        <begin position="548"/>
        <end position="573"/>
    </location>
</feature>
<dbReference type="STRING" id="113226.A0A139ISS0"/>
<comment type="caution">
    <text evidence="10">The sequence shown here is derived from an EMBL/GenBank/DDBJ whole genome shotgun (WGS) entry which is preliminary data.</text>
</comment>
<dbReference type="InterPro" id="IPR008271">
    <property type="entry name" value="Ser/Thr_kinase_AS"/>
</dbReference>
<dbReference type="GO" id="GO:0000082">
    <property type="term" value="P:G1/S transition of mitotic cell cycle"/>
    <property type="evidence" value="ECO:0007669"/>
    <property type="project" value="TreeGrafter"/>
</dbReference>
<evidence type="ECO:0000256" key="6">
    <source>
        <dbReference type="ARBA" id="ARBA00048367"/>
    </source>
</evidence>
<comment type="catalytic activity">
    <reaction evidence="5">
        <text>L-threonyl-[protein] + ATP = O-phospho-L-threonyl-[protein] + ADP + H(+)</text>
        <dbReference type="Rhea" id="RHEA:46608"/>
        <dbReference type="Rhea" id="RHEA-COMP:11060"/>
        <dbReference type="Rhea" id="RHEA-COMP:11605"/>
        <dbReference type="ChEBI" id="CHEBI:15378"/>
        <dbReference type="ChEBI" id="CHEBI:30013"/>
        <dbReference type="ChEBI" id="CHEBI:30616"/>
        <dbReference type="ChEBI" id="CHEBI:61977"/>
        <dbReference type="ChEBI" id="CHEBI:456216"/>
        <dbReference type="EC" id="2.7.11.22"/>
    </reaction>
</comment>
<comment type="similarity">
    <text evidence="1">Belongs to the protein kinase superfamily. CMGC Ser/Thr protein kinase family. CDC2/CDKX subfamily.</text>
</comment>
<feature type="domain" description="Protein kinase" evidence="9">
    <location>
        <begin position="97"/>
        <end position="394"/>
    </location>
</feature>
<dbReference type="EMBL" id="LFZO01000014">
    <property type="protein sequence ID" value="KXT17837.1"/>
    <property type="molecule type" value="Genomic_DNA"/>
</dbReference>
<organism evidence="10 11">
    <name type="scientific">Pseudocercospora musae</name>
    <dbReference type="NCBI Taxonomy" id="113226"/>
    <lineage>
        <taxon>Eukaryota</taxon>
        <taxon>Fungi</taxon>
        <taxon>Dikarya</taxon>
        <taxon>Ascomycota</taxon>
        <taxon>Pezizomycotina</taxon>
        <taxon>Dothideomycetes</taxon>
        <taxon>Dothideomycetidae</taxon>
        <taxon>Mycosphaerellales</taxon>
        <taxon>Mycosphaerellaceae</taxon>
        <taxon>Pseudocercospora</taxon>
    </lineage>
</organism>
<dbReference type="InterPro" id="IPR036259">
    <property type="entry name" value="MFS_trans_sf"/>
</dbReference>
<keyword evidence="4" id="KW-0067">ATP-binding</keyword>
<dbReference type="GO" id="GO:0010468">
    <property type="term" value="P:regulation of gene expression"/>
    <property type="evidence" value="ECO:0007669"/>
    <property type="project" value="TreeGrafter"/>
</dbReference>
<dbReference type="PROSITE" id="PS50011">
    <property type="entry name" value="PROTEIN_KINASE_DOM"/>
    <property type="match status" value="1"/>
</dbReference>
<dbReference type="GO" id="GO:0004693">
    <property type="term" value="F:cyclin-dependent protein serine/threonine kinase activity"/>
    <property type="evidence" value="ECO:0007669"/>
    <property type="project" value="UniProtKB-EC"/>
</dbReference>
<evidence type="ECO:0000256" key="5">
    <source>
        <dbReference type="ARBA" id="ARBA00047811"/>
    </source>
</evidence>
<dbReference type="GO" id="GO:0007165">
    <property type="term" value="P:signal transduction"/>
    <property type="evidence" value="ECO:0007669"/>
    <property type="project" value="TreeGrafter"/>
</dbReference>
<sequence length="658" mass="72694">MAQDWRKAVSFSDRLSETTKMQTVHPDCQPSEASKYAKAKEEKARKDASSLQEYQEFCAKSAELLHAAAEREPTGDQHADERIFPNLPQAGARIGKYLNAEHFADGLFSEVFRAIIPEAYSGNEMPKVVALKVTNPTMMTTPHDSHREARILAKAKGDHTIPLLETFYQAGGSFVLVFPYMPHDLNTLLHRKQLTSQSRRSILRDVFSGLAHLHELNIIHRDIKPSNILLSGIGGPAYLADFGIAWCADDPASEPSDEKIFDVGTTCYRPPELLFGFSSYNSKLDMWAAGCVAAQVVCLNGDTLFDAGDLGSELALIKSIFQTLGTPDLTTWPETERMPDWGKMKFTRYPAKDWGNILPGTDPGARNLVRLMVQYESAWRLTANEASSVPSPDMGSGANDSAAHSEDWCLQHSAIQSDRDWGDKVASHVDKALMVESQKASELPHKKKASAEETTPYQHPTGIRFWLLVFNLGAVIVLGALDMSIVATAASSMKYSIAFRLIQCSFQYLYGKAYKLFPFIDHAHEQLQESGPPVLMLAPTPCSSGQLLFVYVLHFWGFWFAIGGLTTVAGPLIGGSITLTTGCRWCFSIAVPLEGATLLLTFFCFEEKVETNPSEAERGALGDKLKALDVLSTLVFLSALTCLFLPFSWGWHDMFLAQ</sequence>
<gene>
    <name evidence="10" type="ORF">AC579_5354</name>
</gene>
<dbReference type="InterPro" id="IPR000719">
    <property type="entry name" value="Prot_kinase_dom"/>
</dbReference>
<dbReference type="SUPFAM" id="SSF103473">
    <property type="entry name" value="MFS general substrate transporter"/>
    <property type="match status" value="1"/>
</dbReference>
<dbReference type="InterPro" id="IPR050108">
    <property type="entry name" value="CDK"/>
</dbReference>
<evidence type="ECO:0000256" key="8">
    <source>
        <dbReference type="SAM" id="Phobius"/>
    </source>
</evidence>
<feature type="transmembrane region" description="Helical" evidence="8">
    <location>
        <begin position="627"/>
        <end position="649"/>
    </location>
</feature>
<keyword evidence="8" id="KW-1133">Transmembrane helix</keyword>
<feature type="compositionally biased region" description="Basic and acidic residues" evidence="7">
    <location>
        <begin position="38"/>
        <end position="48"/>
    </location>
</feature>
<dbReference type="GO" id="GO:0010389">
    <property type="term" value="P:regulation of G2/M transition of mitotic cell cycle"/>
    <property type="evidence" value="ECO:0007669"/>
    <property type="project" value="TreeGrafter"/>
</dbReference>
<dbReference type="PANTHER" id="PTHR24056">
    <property type="entry name" value="CELL DIVISION PROTEIN KINASE"/>
    <property type="match status" value="1"/>
</dbReference>
<dbReference type="Gene3D" id="3.30.200.20">
    <property type="entry name" value="Phosphorylase Kinase, domain 1"/>
    <property type="match status" value="1"/>
</dbReference>
<name>A0A139ISS0_9PEZI</name>
<accession>A0A139ISS0</accession>
<evidence type="ECO:0000256" key="3">
    <source>
        <dbReference type="ARBA" id="ARBA00022741"/>
    </source>
</evidence>
<dbReference type="PANTHER" id="PTHR24056:SF576">
    <property type="entry name" value="SERINE_THREONINE-PROTEIN KINASE CSK1"/>
    <property type="match status" value="1"/>
</dbReference>
<dbReference type="Gene3D" id="1.10.510.10">
    <property type="entry name" value="Transferase(Phosphotransferase) domain 1"/>
    <property type="match status" value="1"/>
</dbReference>
<dbReference type="GO" id="GO:0005737">
    <property type="term" value="C:cytoplasm"/>
    <property type="evidence" value="ECO:0007669"/>
    <property type="project" value="TreeGrafter"/>
</dbReference>
<keyword evidence="8" id="KW-0812">Transmembrane</keyword>
<keyword evidence="11" id="KW-1185">Reference proteome</keyword>
<dbReference type="GO" id="GO:0000307">
    <property type="term" value="C:cyclin-dependent protein kinase holoenzyme complex"/>
    <property type="evidence" value="ECO:0007669"/>
    <property type="project" value="TreeGrafter"/>
</dbReference>
<keyword evidence="3" id="KW-0547">Nucleotide-binding</keyword>
<dbReference type="AlphaFoldDB" id="A0A139ISS0"/>
<dbReference type="GO" id="GO:0030332">
    <property type="term" value="F:cyclin binding"/>
    <property type="evidence" value="ECO:0007669"/>
    <property type="project" value="TreeGrafter"/>
</dbReference>
<evidence type="ECO:0000256" key="4">
    <source>
        <dbReference type="ARBA" id="ARBA00022840"/>
    </source>
</evidence>
<proteinExistence type="inferred from homology"/>
<dbReference type="PROSITE" id="PS00108">
    <property type="entry name" value="PROTEIN_KINASE_ST"/>
    <property type="match status" value="1"/>
</dbReference>
<dbReference type="InterPro" id="IPR011009">
    <property type="entry name" value="Kinase-like_dom_sf"/>
</dbReference>
<dbReference type="SMART" id="SM00220">
    <property type="entry name" value="S_TKc"/>
    <property type="match status" value="1"/>
</dbReference>
<dbReference type="Proteomes" id="UP000073492">
    <property type="component" value="Unassembled WGS sequence"/>
</dbReference>
<keyword evidence="8" id="KW-0472">Membrane</keyword>
<evidence type="ECO:0000313" key="10">
    <source>
        <dbReference type="EMBL" id="KXT17837.1"/>
    </source>
</evidence>
<feature type="region of interest" description="Disordered" evidence="7">
    <location>
        <begin position="1"/>
        <end position="48"/>
    </location>
</feature>
<evidence type="ECO:0000256" key="7">
    <source>
        <dbReference type="SAM" id="MobiDB-lite"/>
    </source>
</evidence>
<dbReference type="EC" id="2.7.11.22" evidence="2"/>
<feature type="transmembrane region" description="Helical" evidence="8">
    <location>
        <begin position="465"/>
        <end position="490"/>
    </location>
</feature>
<dbReference type="OrthoDB" id="413582at2759"/>
<dbReference type="Gene3D" id="1.20.1720.10">
    <property type="entry name" value="Multidrug resistance protein D"/>
    <property type="match status" value="1"/>
</dbReference>